<keyword evidence="8" id="KW-1185">Reference proteome</keyword>
<dbReference type="Pfam" id="PF00892">
    <property type="entry name" value="EamA"/>
    <property type="match status" value="2"/>
</dbReference>
<gene>
    <name evidence="5" type="ORF">K3F53_12900</name>
    <name evidence="6" type="ORF">SAMN04489735_101146</name>
</gene>
<feature type="domain" description="EamA" evidence="4">
    <location>
        <begin position="6"/>
        <end position="136"/>
    </location>
</feature>
<dbReference type="GO" id="GO:0016020">
    <property type="term" value="C:membrane"/>
    <property type="evidence" value="ECO:0007669"/>
    <property type="project" value="InterPro"/>
</dbReference>
<evidence type="ECO:0000256" key="3">
    <source>
        <dbReference type="SAM" id="Phobius"/>
    </source>
</evidence>
<feature type="transmembrane region" description="Helical" evidence="3">
    <location>
        <begin position="212"/>
        <end position="234"/>
    </location>
</feature>
<evidence type="ECO:0000313" key="6">
    <source>
        <dbReference type="EMBL" id="SDH09591.1"/>
    </source>
</evidence>
<comment type="subcellular location">
    <subcellularLocation>
        <location evidence="1">Endomembrane system</location>
        <topology evidence="1">Multi-pass membrane protein</topology>
    </subcellularLocation>
</comment>
<dbReference type="InterPro" id="IPR000620">
    <property type="entry name" value="EamA_dom"/>
</dbReference>
<evidence type="ECO:0000256" key="2">
    <source>
        <dbReference type="ARBA" id="ARBA00007362"/>
    </source>
</evidence>
<dbReference type="Proteomes" id="UP000198956">
    <property type="component" value="Unassembled WGS sequence"/>
</dbReference>
<evidence type="ECO:0000313" key="8">
    <source>
        <dbReference type="Proteomes" id="UP000826616"/>
    </source>
</evidence>
<dbReference type="EMBL" id="CP080764">
    <property type="protein sequence ID" value="QYY44607.1"/>
    <property type="molecule type" value="Genomic_DNA"/>
</dbReference>
<dbReference type="OrthoDB" id="3180815at2"/>
<feature type="transmembrane region" description="Helical" evidence="3">
    <location>
        <begin position="150"/>
        <end position="170"/>
    </location>
</feature>
<feature type="transmembrane region" description="Helical" evidence="3">
    <location>
        <begin position="7"/>
        <end position="28"/>
    </location>
</feature>
<feature type="transmembrane region" description="Helical" evidence="3">
    <location>
        <begin position="182"/>
        <end position="200"/>
    </location>
</feature>
<keyword evidence="3" id="KW-0812">Transmembrane</keyword>
<feature type="transmembrane region" description="Helical" evidence="3">
    <location>
        <begin position="267"/>
        <end position="286"/>
    </location>
</feature>
<dbReference type="SUPFAM" id="SSF103481">
    <property type="entry name" value="Multidrug resistance efflux transporter EmrE"/>
    <property type="match status" value="2"/>
</dbReference>
<reference evidence="5 8" key="2">
    <citation type="submission" date="2021-08" db="EMBL/GenBank/DDBJ databases">
        <title>Complete genome sequence of the strain Aneurinibacillus thermoaerophilus CCM 8960.</title>
        <authorList>
            <person name="Musilova J."/>
            <person name="Kourilova X."/>
            <person name="Pernicova I."/>
            <person name="Bezdicek M."/>
            <person name="Lengerova M."/>
            <person name="Obruca S."/>
            <person name="Sedlar K."/>
        </authorList>
    </citation>
    <scope>NUCLEOTIDE SEQUENCE [LARGE SCALE GENOMIC DNA]</scope>
    <source>
        <strain evidence="5 8">CCM 8960</strain>
    </source>
</reference>
<evidence type="ECO:0000259" key="4">
    <source>
        <dbReference type="Pfam" id="PF00892"/>
    </source>
</evidence>
<dbReference type="PANTHER" id="PTHR22911">
    <property type="entry name" value="ACYL-MALONYL CONDENSING ENZYME-RELATED"/>
    <property type="match status" value="1"/>
</dbReference>
<feature type="transmembrane region" description="Helical" evidence="3">
    <location>
        <begin position="125"/>
        <end position="144"/>
    </location>
</feature>
<evidence type="ECO:0000313" key="7">
    <source>
        <dbReference type="Proteomes" id="UP000198956"/>
    </source>
</evidence>
<name>A0A1G7ZLF6_ANETH</name>
<sequence length="298" mass="32202">MVYWRSVLLVFLGACSYGILSTFVKLAYQAGFVPAEVSGSQMFLAMTFMWTVALLFSKPRLKKKHWPVLMGIGVMSGLTGVFYYQSLQYVPASIAIVLLFQFTWIGVLAEAVMERRRPGWEKIGALVLLAIGTVLAGGIFSSTFGELKLIGVVYGLLSAFTYAMFVIFSGKASEDLHPYTRSAVILTGSVLVTFLVYPPVFLINGAFAEGLLVYSLLLALFGGVIPTLFFTLGVPHIGGGLATILGAAELPMAVFMSNTVLKESVSAWQWFGVAVILLGIAVPEIARKCRAAVLQKAD</sequence>
<dbReference type="AlphaFoldDB" id="A0A1G7ZLF6"/>
<protein>
    <submittedName>
        <fullName evidence="5">DMT family transporter</fullName>
    </submittedName>
    <submittedName>
        <fullName evidence="6">Threonine/homoserine efflux transporter RhtA</fullName>
    </submittedName>
</protein>
<organism evidence="6 7">
    <name type="scientific">Aneurinibacillus thermoaerophilus</name>
    <dbReference type="NCBI Taxonomy" id="143495"/>
    <lineage>
        <taxon>Bacteria</taxon>
        <taxon>Bacillati</taxon>
        <taxon>Bacillota</taxon>
        <taxon>Bacilli</taxon>
        <taxon>Bacillales</taxon>
        <taxon>Paenibacillaceae</taxon>
        <taxon>Aneurinibacillus group</taxon>
        <taxon>Aneurinibacillus</taxon>
    </lineage>
</organism>
<evidence type="ECO:0000313" key="5">
    <source>
        <dbReference type="EMBL" id="QYY44607.1"/>
    </source>
</evidence>
<keyword evidence="3" id="KW-0472">Membrane</keyword>
<proteinExistence type="inferred from homology"/>
<reference evidence="6 7" key="1">
    <citation type="submission" date="2016-10" db="EMBL/GenBank/DDBJ databases">
        <authorList>
            <person name="de Groot N.N."/>
        </authorList>
    </citation>
    <scope>NUCLEOTIDE SEQUENCE [LARGE SCALE GENOMIC DNA]</scope>
    <source>
        <strain evidence="6 7">L 420-91</strain>
    </source>
</reference>
<accession>A0A1G7ZLF6</accession>
<feature type="domain" description="EamA" evidence="4">
    <location>
        <begin position="150"/>
        <end position="281"/>
    </location>
</feature>
<dbReference type="InterPro" id="IPR037185">
    <property type="entry name" value="EmrE-like"/>
</dbReference>
<dbReference type="EMBL" id="FNDE01000011">
    <property type="protein sequence ID" value="SDH09591.1"/>
    <property type="molecule type" value="Genomic_DNA"/>
</dbReference>
<feature type="transmembrane region" description="Helical" evidence="3">
    <location>
        <begin position="40"/>
        <end position="56"/>
    </location>
</feature>
<comment type="similarity">
    <text evidence="2">Belongs to the EamA transporter family.</text>
</comment>
<dbReference type="Proteomes" id="UP000826616">
    <property type="component" value="Chromosome"/>
</dbReference>
<evidence type="ECO:0000256" key="1">
    <source>
        <dbReference type="ARBA" id="ARBA00004127"/>
    </source>
</evidence>
<feature type="transmembrane region" description="Helical" evidence="3">
    <location>
        <begin position="241"/>
        <end position="261"/>
    </location>
</feature>
<dbReference type="PANTHER" id="PTHR22911:SF137">
    <property type="entry name" value="SOLUTE CARRIER FAMILY 35 MEMBER G2-RELATED"/>
    <property type="match status" value="1"/>
</dbReference>
<feature type="transmembrane region" description="Helical" evidence="3">
    <location>
        <begin position="92"/>
        <end position="113"/>
    </location>
</feature>
<feature type="transmembrane region" description="Helical" evidence="3">
    <location>
        <begin position="68"/>
        <end position="86"/>
    </location>
</feature>
<keyword evidence="3" id="KW-1133">Transmembrane helix</keyword>